<keyword evidence="3 9" id="KW-0698">rRNA processing</keyword>
<name>A0A4R6UAL6_9BACI</name>
<keyword evidence="8 9" id="KW-0862">Zinc</keyword>
<keyword evidence="11" id="KW-1185">Reference proteome</keyword>
<dbReference type="EC" id="3.1.-.-" evidence="9"/>
<dbReference type="Pfam" id="PF02130">
    <property type="entry name" value="YbeY"/>
    <property type="match status" value="1"/>
</dbReference>
<feature type="binding site" evidence="9">
    <location>
        <position position="123"/>
    </location>
    <ligand>
        <name>Zn(2+)</name>
        <dbReference type="ChEBI" id="CHEBI:29105"/>
        <note>catalytic</note>
    </ligand>
</feature>
<evidence type="ECO:0000256" key="7">
    <source>
        <dbReference type="ARBA" id="ARBA00022801"/>
    </source>
</evidence>
<dbReference type="PROSITE" id="PS01306">
    <property type="entry name" value="UPF0054"/>
    <property type="match status" value="1"/>
</dbReference>
<proteinExistence type="inferred from homology"/>
<dbReference type="OrthoDB" id="9807740at2"/>
<dbReference type="GO" id="GO:0004521">
    <property type="term" value="F:RNA endonuclease activity"/>
    <property type="evidence" value="ECO:0007669"/>
    <property type="project" value="UniProtKB-UniRule"/>
</dbReference>
<feature type="binding site" evidence="9">
    <location>
        <position position="133"/>
    </location>
    <ligand>
        <name>Zn(2+)</name>
        <dbReference type="ChEBI" id="CHEBI:29105"/>
        <note>catalytic</note>
    </ligand>
</feature>
<dbReference type="HAMAP" id="MF_00009">
    <property type="entry name" value="Endoribonucl_YbeY"/>
    <property type="match status" value="1"/>
</dbReference>
<evidence type="ECO:0000256" key="5">
    <source>
        <dbReference type="ARBA" id="ARBA00022723"/>
    </source>
</evidence>
<evidence type="ECO:0000256" key="3">
    <source>
        <dbReference type="ARBA" id="ARBA00022552"/>
    </source>
</evidence>
<dbReference type="NCBIfam" id="TIGR00043">
    <property type="entry name" value="rRNA maturation RNase YbeY"/>
    <property type="match status" value="1"/>
</dbReference>
<comment type="function">
    <text evidence="9">Single strand-specific metallo-endoribonuclease involved in late-stage 70S ribosome quality control and in maturation of the 3' terminus of the 16S rRNA.</text>
</comment>
<keyword evidence="5 9" id="KW-0479">Metal-binding</keyword>
<dbReference type="InterPro" id="IPR002036">
    <property type="entry name" value="YbeY"/>
</dbReference>
<evidence type="ECO:0000256" key="8">
    <source>
        <dbReference type="ARBA" id="ARBA00022833"/>
    </source>
</evidence>
<dbReference type="PANTHER" id="PTHR46986">
    <property type="entry name" value="ENDORIBONUCLEASE YBEY, CHLOROPLASTIC"/>
    <property type="match status" value="1"/>
</dbReference>
<dbReference type="GO" id="GO:0005737">
    <property type="term" value="C:cytoplasm"/>
    <property type="evidence" value="ECO:0007669"/>
    <property type="project" value="UniProtKB-SubCell"/>
</dbReference>
<evidence type="ECO:0000256" key="4">
    <source>
        <dbReference type="ARBA" id="ARBA00022722"/>
    </source>
</evidence>
<evidence type="ECO:0000256" key="9">
    <source>
        <dbReference type="HAMAP-Rule" id="MF_00009"/>
    </source>
</evidence>
<evidence type="ECO:0000256" key="2">
    <source>
        <dbReference type="ARBA" id="ARBA00022517"/>
    </source>
</evidence>
<keyword evidence="2 9" id="KW-0690">Ribosome biogenesis</keyword>
<sequence>MIEIDLIDEEQYSDEYTKKRIIDLLTFCSKQLEEVPVSCELSVTLTDDETIHELNKTYRGKDQPTDVLSFAMQESAEEEPWFEEAKDVPTMLGDIVISVETAKRQAKEYGHSDLRELCFLAVHGFLHLIGYDHMTEEDERKMFSTQEALLREYGIERTHE</sequence>
<evidence type="ECO:0000313" key="11">
    <source>
        <dbReference type="Proteomes" id="UP000295632"/>
    </source>
</evidence>
<keyword evidence="7 9" id="KW-0378">Hydrolase</keyword>
<dbReference type="Gene3D" id="3.40.390.30">
    <property type="entry name" value="Metalloproteases ('zincins'), catalytic domain"/>
    <property type="match status" value="1"/>
</dbReference>
<comment type="caution">
    <text evidence="10">The sequence shown here is derived from an EMBL/GenBank/DDBJ whole genome shotgun (WGS) entry which is preliminary data.</text>
</comment>
<dbReference type="InterPro" id="IPR020549">
    <property type="entry name" value="YbeY_CS"/>
</dbReference>
<dbReference type="AlphaFoldDB" id="A0A4R6UAL6"/>
<accession>A0A4R6UAL6</accession>
<dbReference type="GO" id="GO:0004222">
    <property type="term" value="F:metalloendopeptidase activity"/>
    <property type="evidence" value="ECO:0007669"/>
    <property type="project" value="InterPro"/>
</dbReference>
<keyword evidence="9" id="KW-0963">Cytoplasm</keyword>
<dbReference type="SUPFAM" id="SSF55486">
    <property type="entry name" value="Metalloproteases ('zincins'), catalytic domain"/>
    <property type="match status" value="1"/>
</dbReference>
<dbReference type="InterPro" id="IPR023091">
    <property type="entry name" value="MetalPrtase_cat_dom_sf_prd"/>
</dbReference>
<dbReference type="EMBL" id="SNYJ01000003">
    <property type="protein sequence ID" value="TDQ41735.1"/>
    <property type="molecule type" value="Genomic_DNA"/>
</dbReference>
<dbReference type="RefSeq" id="WP_133579584.1">
    <property type="nucleotide sequence ID" value="NZ_SNYJ01000003.1"/>
</dbReference>
<dbReference type="Proteomes" id="UP000295632">
    <property type="component" value="Unassembled WGS sequence"/>
</dbReference>
<comment type="cofactor">
    <cofactor evidence="9">
        <name>Zn(2+)</name>
        <dbReference type="ChEBI" id="CHEBI:29105"/>
    </cofactor>
    <text evidence="9">Binds 1 zinc ion.</text>
</comment>
<keyword evidence="6 9" id="KW-0255">Endonuclease</keyword>
<comment type="similarity">
    <text evidence="1 9">Belongs to the endoribonuclease YbeY family.</text>
</comment>
<gene>
    <name evidence="9" type="primary">ybeY</name>
    <name evidence="10" type="ORF">EV213_103321</name>
</gene>
<evidence type="ECO:0000313" key="10">
    <source>
        <dbReference type="EMBL" id="TDQ41735.1"/>
    </source>
</evidence>
<feature type="binding site" evidence="9">
    <location>
        <position position="127"/>
    </location>
    <ligand>
        <name>Zn(2+)</name>
        <dbReference type="ChEBI" id="CHEBI:29105"/>
        <note>catalytic</note>
    </ligand>
</feature>
<comment type="subcellular location">
    <subcellularLocation>
        <location evidence="9">Cytoplasm</location>
    </subcellularLocation>
</comment>
<reference evidence="10 11" key="1">
    <citation type="submission" date="2019-03" db="EMBL/GenBank/DDBJ databases">
        <title>Genomic Encyclopedia of Type Strains, Phase IV (KMG-IV): sequencing the most valuable type-strain genomes for metagenomic binning, comparative biology and taxonomic classification.</title>
        <authorList>
            <person name="Goeker M."/>
        </authorList>
    </citation>
    <scope>NUCLEOTIDE SEQUENCE [LARGE SCALE GENOMIC DNA]</scope>
    <source>
        <strain evidence="10 11">DSM 28697</strain>
    </source>
</reference>
<dbReference type="PANTHER" id="PTHR46986:SF1">
    <property type="entry name" value="ENDORIBONUCLEASE YBEY, CHLOROPLASTIC"/>
    <property type="match status" value="1"/>
</dbReference>
<dbReference type="GO" id="GO:0008270">
    <property type="term" value="F:zinc ion binding"/>
    <property type="evidence" value="ECO:0007669"/>
    <property type="project" value="UniProtKB-UniRule"/>
</dbReference>
<organism evidence="10 11">
    <name type="scientific">Aureibacillus halotolerans</name>
    <dbReference type="NCBI Taxonomy" id="1508390"/>
    <lineage>
        <taxon>Bacteria</taxon>
        <taxon>Bacillati</taxon>
        <taxon>Bacillota</taxon>
        <taxon>Bacilli</taxon>
        <taxon>Bacillales</taxon>
        <taxon>Bacillaceae</taxon>
        <taxon>Aureibacillus</taxon>
    </lineage>
</organism>
<dbReference type="GO" id="GO:0006364">
    <property type="term" value="P:rRNA processing"/>
    <property type="evidence" value="ECO:0007669"/>
    <property type="project" value="UniProtKB-UniRule"/>
</dbReference>
<protein>
    <recommendedName>
        <fullName evidence="9">Endoribonuclease YbeY</fullName>
        <ecNumber evidence="9">3.1.-.-</ecNumber>
    </recommendedName>
</protein>
<keyword evidence="4 9" id="KW-0540">Nuclease</keyword>
<evidence type="ECO:0000256" key="1">
    <source>
        <dbReference type="ARBA" id="ARBA00010875"/>
    </source>
</evidence>
<evidence type="ECO:0000256" key="6">
    <source>
        <dbReference type="ARBA" id="ARBA00022759"/>
    </source>
</evidence>